<protein>
    <submittedName>
        <fullName evidence="1">Uncharacterized protein</fullName>
    </submittedName>
</protein>
<proteinExistence type="predicted"/>
<reference evidence="1 2" key="1">
    <citation type="journal article" date="2023" name="Nucleic Acids Res.">
        <title>The hologenome of Daphnia magna reveals possible DNA methylation and microbiome-mediated evolution of the host genome.</title>
        <authorList>
            <person name="Chaturvedi A."/>
            <person name="Li X."/>
            <person name="Dhandapani V."/>
            <person name="Marshall H."/>
            <person name="Kissane S."/>
            <person name="Cuenca-Cambronero M."/>
            <person name="Asole G."/>
            <person name="Calvet F."/>
            <person name="Ruiz-Romero M."/>
            <person name="Marangio P."/>
            <person name="Guigo R."/>
            <person name="Rago D."/>
            <person name="Mirbahai L."/>
            <person name="Eastwood N."/>
            <person name="Colbourne J.K."/>
            <person name="Zhou J."/>
            <person name="Mallon E."/>
            <person name="Orsini L."/>
        </authorList>
    </citation>
    <scope>NUCLEOTIDE SEQUENCE [LARGE SCALE GENOMIC DNA]</scope>
    <source>
        <strain evidence="1">LRV0_1</strain>
    </source>
</reference>
<sequence>MLSQEPYRSVVFNRIEDRLLKSPILKPLALNEVMKLNLNQIDATKLIQTNKSDVQSEAAIDLMLFVNLAGIELRKKRCSTKLHLSTIPNAKEMAKLQQENKQLTRQLAVTIEELSNVQLLPHFGLMETNPVIAFSSEDTQIVA</sequence>
<dbReference type="EMBL" id="JAOYFB010000036">
    <property type="protein sequence ID" value="KAK4019784.1"/>
    <property type="molecule type" value="Genomic_DNA"/>
</dbReference>
<evidence type="ECO:0000313" key="2">
    <source>
        <dbReference type="Proteomes" id="UP001234178"/>
    </source>
</evidence>
<comment type="caution">
    <text evidence="1">The sequence shown here is derived from an EMBL/GenBank/DDBJ whole genome shotgun (WGS) entry which is preliminary data.</text>
</comment>
<name>A0ABR0A463_9CRUS</name>
<accession>A0ABR0A463</accession>
<evidence type="ECO:0000313" key="1">
    <source>
        <dbReference type="EMBL" id="KAK4019784.1"/>
    </source>
</evidence>
<keyword evidence="2" id="KW-1185">Reference proteome</keyword>
<organism evidence="1 2">
    <name type="scientific">Daphnia magna</name>
    <dbReference type="NCBI Taxonomy" id="35525"/>
    <lineage>
        <taxon>Eukaryota</taxon>
        <taxon>Metazoa</taxon>
        <taxon>Ecdysozoa</taxon>
        <taxon>Arthropoda</taxon>
        <taxon>Crustacea</taxon>
        <taxon>Branchiopoda</taxon>
        <taxon>Diplostraca</taxon>
        <taxon>Cladocera</taxon>
        <taxon>Anomopoda</taxon>
        <taxon>Daphniidae</taxon>
        <taxon>Daphnia</taxon>
    </lineage>
</organism>
<gene>
    <name evidence="1" type="ORF">OUZ56_001791</name>
</gene>
<dbReference type="Proteomes" id="UP001234178">
    <property type="component" value="Unassembled WGS sequence"/>
</dbReference>